<keyword evidence="7 8" id="KW-0119">Carbohydrate metabolism</keyword>
<dbReference type="GO" id="GO:0005998">
    <property type="term" value="P:xylulose catabolic process"/>
    <property type="evidence" value="ECO:0007669"/>
    <property type="project" value="UniProtKB-UniRule"/>
</dbReference>
<dbReference type="Gene3D" id="3.30.420.40">
    <property type="match status" value="2"/>
</dbReference>
<evidence type="ECO:0000313" key="12">
    <source>
        <dbReference type="EMBL" id="SMX23357.1"/>
    </source>
</evidence>
<dbReference type="RefSeq" id="WP_093973326.1">
    <property type="nucleotide sequence ID" value="NZ_FXXQ01000003.1"/>
</dbReference>
<evidence type="ECO:0000256" key="1">
    <source>
        <dbReference type="ARBA" id="ARBA00009156"/>
    </source>
</evidence>
<evidence type="ECO:0000256" key="2">
    <source>
        <dbReference type="ARBA" id="ARBA00022629"/>
    </source>
</evidence>
<dbReference type="SUPFAM" id="SSF53067">
    <property type="entry name" value="Actin-like ATPase domain"/>
    <property type="match status" value="2"/>
</dbReference>
<accession>A0A238IY62</accession>
<evidence type="ECO:0000256" key="9">
    <source>
        <dbReference type="RuleBase" id="RU364073"/>
    </source>
</evidence>
<dbReference type="HAMAP" id="MF_02220">
    <property type="entry name" value="XylB"/>
    <property type="match status" value="1"/>
</dbReference>
<keyword evidence="6 8" id="KW-0067">ATP-binding</keyword>
<dbReference type="InterPro" id="IPR050406">
    <property type="entry name" value="FGGY_Carb_Kinase"/>
</dbReference>
<evidence type="ECO:0000256" key="5">
    <source>
        <dbReference type="ARBA" id="ARBA00022777"/>
    </source>
</evidence>
<feature type="active site" description="Proton acceptor" evidence="8">
    <location>
        <position position="236"/>
    </location>
</feature>
<dbReference type="NCBIfam" id="TIGR01312">
    <property type="entry name" value="XylB"/>
    <property type="match status" value="1"/>
</dbReference>
<evidence type="ECO:0000256" key="8">
    <source>
        <dbReference type="HAMAP-Rule" id="MF_02220"/>
    </source>
</evidence>
<comment type="catalytic activity">
    <reaction evidence="8 9">
        <text>D-xylulose + ATP = D-xylulose 5-phosphate + ADP + H(+)</text>
        <dbReference type="Rhea" id="RHEA:10964"/>
        <dbReference type="ChEBI" id="CHEBI:15378"/>
        <dbReference type="ChEBI" id="CHEBI:17140"/>
        <dbReference type="ChEBI" id="CHEBI:30616"/>
        <dbReference type="ChEBI" id="CHEBI:57737"/>
        <dbReference type="ChEBI" id="CHEBI:456216"/>
        <dbReference type="EC" id="2.7.1.17"/>
    </reaction>
</comment>
<evidence type="ECO:0000313" key="13">
    <source>
        <dbReference type="Proteomes" id="UP000201838"/>
    </source>
</evidence>
<keyword evidence="3 8" id="KW-0808">Transferase</keyword>
<dbReference type="Pfam" id="PF02782">
    <property type="entry name" value="FGGY_C"/>
    <property type="match status" value="1"/>
</dbReference>
<dbReference type="PIRSF" id="PIRSF000538">
    <property type="entry name" value="GlpK"/>
    <property type="match status" value="1"/>
</dbReference>
<dbReference type="AlphaFoldDB" id="A0A238IY62"/>
<dbReference type="GO" id="GO:0004856">
    <property type="term" value="F:D-xylulokinase activity"/>
    <property type="evidence" value="ECO:0007669"/>
    <property type="project" value="UniProtKB-UniRule"/>
</dbReference>
<dbReference type="InterPro" id="IPR018484">
    <property type="entry name" value="FGGY_N"/>
</dbReference>
<keyword evidence="4 8" id="KW-0547">Nucleotide-binding</keyword>
<dbReference type="PANTHER" id="PTHR43095:SF6">
    <property type="entry name" value="XYLULOSE KINASE"/>
    <property type="match status" value="1"/>
</dbReference>
<dbReference type="OrthoDB" id="9805576at2"/>
<dbReference type="InterPro" id="IPR006000">
    <property type="entry name" value="Xylulokinase"/>
</dbReference>
<dbReference type="InterPro" id="IPR043129">
    <property type="entry name" value="ATPase_NBD"/>
</dbReference>
<feature type="domain" description="Carbohydrate kinase FGGY N-terminal" evidence="10">
    <location>
        <begin position="1"/>
        <end position="243"/>
    </location>
</feature>
<evidence type="ECO:0000256" key="4">
    <source>
        <dbReference type="ARBA" id="ARBA00022741"/>
    </source>
</evidence>
<dbReference type="InterPro" id="IPR018485">
    <property type="entry name" value="FGGY_C"/>
</dbReference>
<evidence type="ECO:0000259" key="10">
    <source>
        <dbReference type="Pfam" id="PF00370"/>
    </source>
</evidence>
<comment type="similarity">
    <text evidence="1 8 9">Belongs to the FGGY kinase family.</text>
</comment>
<dbReference type="GO" id="GO:0005524">
    <property type="term" value="F:ATP binding"/>
    <property type="evidence" value="ECO:0007669"/>
    <property type="project" value="UniProtKB-UniRule"/>
</dbReference>
<dbReference type="CDD" id="cd07808">
    <property type="entry name" value="ASKHA_NBD_FGGY_EcXK-like"/>
    <property type="match status" value="1"/>
</dbReference>
<name>A0A238IY62_9RHOB</name>
<evidence type="ECO:0000256" key="3">
    <source>
        <dbReference type="ARBA" id="ARBA00022679"/>
    </source>
</evidence>
<evidence type="ECO:0000256" key="7">
    <source>
        <dbReference type="ARBA" id="ARBA00023277"/>
    </source>
</evidence>
<dbReference type="PROSITE" id="PS00933">
    <property type="entry name" value="FGGY_KINASES_1"/>
    <property type="match status" value="1"/>
</dbReference>
<dbReference type="GO" id="GO:0042732">
    <property type="term" value="P:D-xylose metabolic process"/>
    <property type="evidence" value="ECO:0007669"/>
    <property type="project" value="UniProtKB-KW"/>
</dbReference>
<keyword evidence="5 8" id="KW-0418">Kinase</keyword>
<protein>
    <recommendedName>
        <fullName evidence="8 9">Xylulose kinase</fullName>
        <shortName evidence="8 9">Xylulokinase</shortName>
        <ecNumber evidence="8 9">2.7.1.17</ecNumber>
    </recommendedName>
</protein>
<organism evidence="12 13">
    <name type="scientific">Boseongicola aestuarii</name>
    <dbReference type="NCBI Taxonomy" id="1470561"/>
    <lineage>
        <taxon>Bacteria</taxon>
        <taxon>Pseudomonadati</taxon>
        <taxon>Pseudomonadota</taxon>
        <taxon>Alphaproteobacteria</taxon>
        <taxon>Rhodobacterales</taxon>
        <taxon>Paracoccaceae</taxon>
        <taxon>Boseongicola</taxon>
    </lineage>
</organism>
<dbReference type="EMBL" id="FXXQ01000003">
    <property type="protein sequence ID" value="SMX23357.1"/>
    <property type="molecule type" value="Genomic_DNA"/>
</dbReference>
<feature type="binding site" evidence="8">
    <location>
        <begin position="79"/>
        <end position="80"/>
    </location>
    <ligand>
        <name>substrate</name>
    </ligand>
</feature>
<dbReference type="Pfam" id="PF00370">
    <property type="entry name" value="FGGY_N"/>
    <property type="match status" value="1"/>
</dbReference>
<sequence>MYIGIDLGTSAVKIVLVDSDQKVIAAAERSFLISRPNPGWSEQDPNMWINGVVESLDELAAKSGDRMAAVKGVGLSGQMHGVVLLDENEASVRPAILWNDSRARQEADDLNRAHPELIESAGVQAMPGFTGPKLLWLCRHEPRTMREAKYLLFPKDYVRLKLTGKRATDVSDAAGSWLLDQKSRNWSRTAISACGAEGLDLPLAYESSKSTGIILTDWTKRWGLPKDVIVAAGAGDVASACLGVDAVDSQSGLISLGTSAQVVLATPEYKPKTDNAVHTFCHALPGTWFHMAALLNGTSVLDAVSRWTNQSDIGKMLTAAEMKFDGPGRLLALPYLSGERTPHNDSQIRGAIIGLGHSSTAADITLAFVESLAFSLADGLAAFGDDTSPEHMALVGGGAKSPFVARLIASIINIPLIKYSGAEMAPALGAAHLARLATGEMLDADSAPLPVEEIFEPDTELHLAYASRVSEFRSLYRALKQLNN</sequence>
<evidence type="ECO:0000259" key="11">
    <source>
        <dbReference type="Pfam" id="PF02782"/>
    </source>
</evidence>
<dbReference type="PANTHER" id="PTHR43095">
    <property type="entry name" value="SUGAR KINASE"/>
    <property type="match status" value="1"/>
</dbReference>
<comment type="function">
    <text evidence="8">Catalyzes the phosphorylation of D-xylulose to D-xylulose 5-phosphate.</text>
</comment>
<dbReference type="EC" id="2.7.1.17" evidence="8 9"/>
<keyword evidence="2 8" id="KW-0859">Xylose metabolism</keyword>
<dbReference type="InterPro" id="IPR018483">
    <property type="entry name" value="Carb_kinase_FGGY_CS"/>
</dbReference>
<feature type="site" description="Important for activity" evidence="8">
    <location>
        <position position="6"/>
    </location>
</feature>
<feature type="domain" description="Carbohydrate kinase FGGY C-terminal" evidence="11">
    <location>
        <begin position="253"/>
        <end position="436"/>
    </location>
</feature>
<keyword evidence="13" id="KW-1185">Reference proteome</keyword>
<reference evidence="13" key="1">
    <citation type="submission" date="2017-05" db="EMBL/GenBank/DDBJ databases">
        <authorList>
            <person name="Rodrigo-Torres L."/>
            <person name="Arahal R. D."/>
            <person name="Lucena T."/>
        </authorList>
    </citation>
    <scope>NUCLEOTIDE SEQUENCE [LARGE SCALE GENOMIC DNA]</scope>
    <source>
        <strain evidence="13">CECT 8489</strain>
    </source>
</reference>
<dbReference type="Proteomes" id="UP000201838">
    <property type="component" value="Unassembled WGS sequence"/>
</dbReference>
<gene>
    <name evidence="12" type="primary">xylB_1</name>
    <name evidence="8 9" type="synonym">xylB</name>
    <name evidence="12" type="ORF">BOA8489_01463</name>
</gene>
<dbReference type="InterPro" id="IPR000577">
    <property type="entry name" value="Carb_kinase_FGGY"/>
</dbReference>
<proteinExistence type="inferred from homology"/>
<evidence type="ECO:0000256" key="6">
    <source>
        <dbReference type="ARBA" id="ARBA00022840"/>
    </source>
</evidence>